<dbReference type="GO" id="GO:0005096">
    <property type="term" value="F:GTPase activator activity"/>
    <property type="evidence" value="ECO:0007669"/>
    <property type="project" value="UniProtKB-KW"/>
</dbReference>
<dbReference type="InterPro" id="IPR001936">
    <property type="entry name" value="RasGAP_dom"/>
</dbReference>
<feature type="compositionally biased region" description="Basic and acidic residues" evidence="2">
    <location>
        <begin position="406"/>
        <end position="416"/>
    </location>
</feature>
<dbReference type="Gene3D" id="1.10.506.10">
    <property type="entry name" value="GTPase Activation - p120gap, domain 1"/>
    <property type="match status" value="1"/>
</dbReference>
<dbReference type="Proteomes" id="UP001149090">
    <property type="component" value="Unassembled WGS sequence"/>
</dbReference>
<evidence type="ECO:0000313" key="5">
    <source>
        <dbReference type="EMBL" id="KAJ5068769.1"/>
    </source>
</evidence>
<dbReference type="PANTHER" id="PTHR10194">
    <property type="entry name" value="RAS GTPASE-ACTIVATING PROTEINS"/>
    <property type="match status" value="1"/>
</dbReference>
<evidence type="ECO:0000256" key="1">
    <source>
        <dbReference type="ARBA" id="ARBA00022468"/>
    </source>
</evidence>
<dbReference type="PANTHER" id="PTHR10194:SF60">
    <property type="entry name" value="RAS GTPASE-ACTIVATING PROTEIN RASKOL"/>
    <property type="match status" value="1"/>
</dbReference>
<dbReference type="OrthoDB" id="636773at2759"/>
<evidence type="ECO:0000259" key="4">
    <source>
        <dbReference type="PROSITE" id="PS50097"/>
    </source>
</evidence>
<dbReference type="SUPFAM" id="SSF48350">
    <property type="entry name" value="GTPase activation domain, GAP"/>
    <property type="match status" value="1"/>
</dbReference>
<keyword evidence="6" id="KW-1185">Reference proteome</keyword>
<name>A0A9Q0R692_ANAIG</name>
<dbReference type="Pfam" id="PF00616">
    <property type="entry name" value="RasGAP"/>
    <property type="match status" value="1"/>
</dbReference>
<dbReference type="PROSITE" id="PS50097">
    <property type="entry name" value="BTB"/>
    <property type="match status" value="1"/>
</dbReference>
<dbReference type="Pfam" id="PF00651">
    <property type="entry name" value="BTB"/>
    <property type="match status" value="1"/>
</dbReference>
<reference evidence="5" key="1">
    <citation type="submission" date="2022-10" db="EMBL/GenBank/DDBJ databases">
        <title>Novel sulphate-reducing endosymbionts in the free-living metamonad Anaeramoeba.</title>
        <authorList>
            <person name="Jerlstrom-Hultqvist J."/>
            <person name="Cepicka I."/>
            <person name="Gallot-Lavallee L."/>
            <person name="Salas-Leiva D."/>
            <person name="Curtis B.A."/>
            <person name="Zahonova K."/>
            <person name="Pipaliya S."/>
            <person name="Dacks J."/>
            <person name="Roger A.J."/>
        </authorList>
    </citation>
    <scope>NUCLEOTIDE SEQUENCE</scope>
    <source>
        <strain evidence="5">BMAN</strain>
    </source>
</reference>
<evidence type="ECO:0000259" key="3">
    <source>
        <dbReference type="PROSITE" id="PS50018"/>
    </source>
</evidence>
<feature type="region of interest" description="Disordered" evidence="2">
    <location>
        <begin position="397"/>
        <end position="420"/>
    </location>
</feature>
<dbReference type="SMART" id="SM00225">
    <property type="entry name" value="BTB"/>
    <property type="match status" value="1"/>
</dbReference>
<keyword evidence="1" id="KW-0343">GTPase activation</keyword>
<dbReference type="Gene3D" id="3.30.710.10">
    <property type="entry name" value="Potassium Channel Kv1.1, Chain A"/>
    <property type="match status" value="1"/>
</dbReference>
<protein>
    <submittedName>
        <fullName evidence="5">Ras gtpase-activating protein</fullName>
    </submittedName>
</protein>
<dbReference type="SMART" id="SM00323">
    <property type="entry name" value="RasGAP"/>
    <property type="match status" value="1"/>
</dbReference>
<accession>A0A9Q0R692</accession>
<dbReference type="InterPro" id="IPR008936">
    <property type="entry name" value="Rho_GTPase_activation_prot"/>
</dbReference>
<dbReference type="InterPro" id="IPR011333">
    <property type="entry name" value="SKP1/BTB/POZ_sf"/>
</dbReference>
<dbReference type="InterPro" id="IPR000210">
    <property type="entry name" value="BTB/POZ_dom"/>
</dbReference>
<feature type="domain" description="Ras-GAP" evidence="3">
    <location>
        <begin position="299"/>
        <end position="540"/>
    </location>
</feature>
<dbReference type="SUPFAM" id="SSF54695">
    <property type="entry name" value="POZ domain"/>
    <property type="match status" value="1"/>
</dbReference>
<evidence type="ECO:0000256" key="2">
    <source>
        <dbReference type="SAM" id="MobiDB-lite"/>
    </source>
</evidence>
<dbReference type="AlphaFoldDB" id="A0A9Q0R692"/>
<sequence length="720" mass="83597">MNKNFELLINNPKIADIKFIIKQKIFDNQQKPPRILYAHKFLLATSSPIWYQQFYKGNWRKTIGKIEEIEISDVDFTVFYFILHFIYTQNTDFSQRDIAFLTQAVGVANKYQLKNLEKICSKKIAERINTENCLSLISNKELNQHEKFMKIAMDFIEENSAELFSHKPNSMDKLGMETIKKILLLESKESSEYDIYQRLIEWGKTQCEIANIHPDHDSIKKQVSIFGDLLNFEKMDIKELLEVKKDAYFPQITNVMLKNSQKELLSSDDRESLLKLVLSPELALVSVLVMTKRVFRVEEMETLGKNLLSIFEFKQKTLFFLEKVVEFELVGITDVTTLFRENSVSAKIIATALRAYGKEFLHRSIQPLFEIIDQEQKLSMNQGVSIEELLEYHDENIVNDNDQESQDEKDNTEKQSSKHKQKFESLDYEVYETNLTPNSNFERNKANLSKLVTTLMDNILRSVYYCPIILRKLCIFLKDKGAEKFSGANYILISGIIFLRFFSPGISAPERFFPERNYEISSKLRRGLILSSKIIQTVANFSSFPDESPMHIFNDLVEIYQPKISHYMDILLTPVYSVNLSSSFETQQFALEKGDEVVVLGPNPQNANNIVASFSSHHSKSQDLQDGLQNELDLFNFQIISDQIPKAVLDLNTRNTDILVETFPISERFFTVSLENVHKVICNQIIHQELFDTINKELKQTNSSELRSTLIRSFHLFQNI</sequence>
<comment type="caution">
    <text evidence="5">The sequence shown here is derived from an EMBL/GenBank/DDBJ whole genome shotgun (WGS) entry which is preliminary data.</text>
</comment>
<dbReference type="EMBL" id="JAPDFW010000114">
    <property type="protein sequence ID" value="KAJ5068769.1"/>
    <property type="molecule type" value="Genomic_DNA"/>
</dbReference>
<evidence type="ECO:0000313" key="6">
    <source>
        <dbReference type="Proteomes" id="UP001149090"/>
    </source>
</evidence>
<organism evidence="5 6">
    <name type="scientific">Anaeramoeba ignava</name>
    <name type="common">Anaerobic marine amoeba</name>
    <dbReference type="NCBI Taxonomy" id="1746090"/>
    <lineage>
        <taxon>Eukaryota</taxon>
        <taxon>Metamonada</taxon>
        <taxon>Anaeramoebidae</taxon>
        <taxon>Anaeramoeba</taxon>
    </lineage>
</organism>
<gene>
    <name evidence="5" type="ORF">M0811_02712</name>
</gene>
<proteinExistence type="predicted"/>
<dbReference type="InterPro" id="IPR039360">
    <property type="entry name" value="Ras_GTPase"/>
</dbReference>
<feature type="domain" description="BTB" evidence="4">
    <location>
        <begin position="15"/>
        <end position="95"/>
    </location>
</feature>
<dbReference type="PROSITE" id="PS50018">
    <property type="entry name" value="RAS_GTPASE_ACTIV_2"/>
    <property type="match status" value="1"/>
</dbReference>